<accession>A0A419S7M0</accession>
<dbReference type="AlphaFoldDB" id="A0A419S7M0"/>
<dbReference type="Pfam" id="PF25594">
    <property type="entry name" value="GldB_lipo"/>
    <property type="match status" value="1"/>
</dbReference>
<proteinExistence type="predicted"/>
<evidence type="ECO:0000313" key="2">
    <source>
        <dbReference type="Proteomes" id="UP000283433"/>
    </source>
</evidence>
<keyword evidence="1" id="KW-0449">Lipoprotein</keyword>
<sequence length="348" mass="40539">MEPLNRAKITFFLTMCWIAFGCNNQPKSIDTSKVKINLTIERFDQDLSHINPKNLNQELPALQKKYPVFFKDYFEKILNLGSTDNDAYIPVLEQILNGKPFQDLQHETDSVYPNLDKQKPQLVDAFKYIKYYYPEWKEPKLITYISGFQVQTPIGSGYVGIGLDMFLGRNSKFYPALVESVPRYISRRFTPENITPRVVEVITREELFPELENDKSLLAKMIYNGKLLYFMKAVQPNLADSTIIGYSKEQMEWATNFESDVWAYFMEENLLFNTDYMKIQKYLAEAPFTPGLGEKNDSAPKLGLFIGWQIVKNFMDENPDINLTQLMLMKDAQDILKRAKYHPNQKKS</sequence>
<protein>
    <submittedName>
        <fullName evidence="1">Gliding motility lipoprotein GldB</fullName>
    </submittedName>
</protein>
<dbReference type="NCBIfam" id="TIGR03514">
    <property type="entry name" value="GldB_lipo"/>
    <property type="match status" value="1"/>
</dbReference>
<reference evidence="1 2" key="1">
    <citation type="submission" date="2016-07" db="EMBL/GenBank/DDBJ databases">
        <title>Genome of Pelobium manganitolerans.</title>
        <authorList>
            <person name="Wu S."/>
            <person name="Wang G."/>
        </authorList>
    </citation>
    <scope>NUCLEOTIDE SEQUENCE [LARGE SCALE GENOMIC DNA]</scope>
    <source>
        <strain evidence="1 2">YS-25</strain>
    </source>
</reference>
<dbReference type="InterPro" id="IPR019853">
    <property type="entry name" value="GldB-like"/>
</dbReference>
<gene>
    <name evidence="1" type="ORF">BCY91_03665</name>
</gene>
<evidence type="ECO:0000313" key="1">
    <source>
        <dbReference type="EMBL" id="RKD17249.1"/>
    </source>
</evidence>
<comment type="caution">
    <text evidence="1">The sequence shown here is derived from an EMBL/GenBank/DDBJ whole genome shotgun (WGS) entry which is preliminary data.</text>
</comment>
<dbReference type="OrthoDB" id="976022at2"/>
<name>A0A419S7M0_9SPHI</name>
<dbReference type="Proteomes" id="UP000283433">
    <property type="component" value="Unassembled WGS sequence"/>
</dbReference>
<keyword evidence="2" id="KW-1185">Reference proteome</keyword>
<dbReference type="PROSITE" id="PS51257">
    <property type="entry name" value="PROKAR_LIPOPROTEIN"/>
    <property type="match status" value="1"/>
</dbReference>
<dbReference type="EMBL" id="MBTA01000012">
    <property type="protein sequence ID" value="RKD17249.1"/>
    <property type="molecule type" value="Genomic_DNA"/>
</dbReference>
<organism evidence="1 2">
    <name type="scientific">Pelobium manganitolerans</name>
    <dbReference type="NCBI Taxonomy" id="1842495"/>
    <lineage>
        <taxon>Bacteria</taxon>
        <taxon>Pseudomonadati</taxon>
        <taxon>Bacteroidota</taxon>
        <taxon>Sphingobacteriia</taxon>
        <taxon>Sphingobacteriales</taxon>
        <taxon>Sphingobacteriaceae</taxon>
        <taxon>Pelobium</taxon>
    </lineage>
</organism>